<dbReference type="AlphaFoldDB" id="A0A0B7BR43"/>
<feature type="domain" description="Glycosyltransferase 2-like" evidence="4">
    <location>
        <begin position="176"/>
        <end position="339"/>
    </location>
</feature>
<evidence type="ECO:0000256" key="1">
    <source>
        <dbReference type="ARBA" id="ARBA00023157"/>
    </source>
</evidence>
<accession>A0A0B7BR43</accession>
<gene>
    <name evidence="5" type="primary">ORF206522</name>
</gene>
<dbReference type="PANTHER" id="PTHR11675:SF134">
    <property type="entry name" value="N-ACETYLGALACTOSAMINYLTRANSFERASE 4-RELATED"/>
    <property type="match status" value="1"/>
</dbReference>
<reference evidence="5" key="1">
    <citation type="submission" date="2014-12" db="EMBL/GenBank/DDBJ databases">
        <title>Insight into the proteome of Arion vulgaris.</title>
        <authorList>
            <person name="Aradska J."/>
            <person name="Bulat T."/>
            <person name="Smidak R."/>
            <person name="Sarate P."/>
            <person name="Gangsoo J."/>
            <person name="Sialana F."/>
            <person name="Bilban M."/>
            <person name="Lubec G."/>
        </authorList>
    </citation>
    <scope>NUCLEOTIDE SEQUENCE</scope>
    <source>
        <tissue evidence="5">Skin</tissue>
    </source>
</reference>
<dbReference type="GO" id="GO:0004653">
    <property type="term" value="F:polypeptide N-acetylgalactosaminyltransferase activity"/>
    <property type="evidence" value="ECO:0007669"/>
    <property type="project" value="TreeGrafter"/>
</dbReference>
<dbReference type="InterPro" id="IPR029044">
    <property type="entry name" value="Nucleotide-diphossugar_trans"/>
</dbReference>
<keyword evidence="3" id="KW-1133">Transmembrane helix</keyword>
<evidence type="ECO:0000256" key="2">
    <source>
        <dbReference type="ARBA" id="ARBA00023180"/>
    </source>
</evidence>
<keyword evidence="2" id="KW-0325">Glycoprotein</keyword>
<keyword evidence="3" id="KW-0472">Membrane</keyword>
<organism evidence="5">
    <name type="scientific">Arion vulgaris</name>
    <dbReference type="NCBI Taxonomy" id="1028688"/>
    <lineage>
        <taxon>Eukaryota</taxon>
        <taxon>Metazoa</taxon>
        <taxon>Spiralia</taxon>
        <taxon>Lophotrochozoa</taxon>
        <taxon>Mollusca</taxon>
        <taxon>Gastropoda</taxon>
        <taxon>Heterobranchia</taxon>
        <taxon>Euthyneura</taxon>
        <taxon>Panpulmonata</taxon>
        <taxon>Eupulmonata</taxon>
        <taxon>Stylommatophora</taxon>
        <taxon>Helicina</taxon>
        <taxon>Arionoidea</taxon>
        <taxon>Arionidae</taxon>
        <taxon>Arion</taxon>
    </lineage>
</organism>
<keyword evidence="1" id="KW-1015">Disulfide bond</keyword>
<feature type="non-terminal residue" evidence="5">
    <location>
        <position position="346"/>
    </location>
</feature>
<protein>
    <recommendedName>
        <fullName evidence="4">Glycosyltransferase 2-like domain-containing protein</fullName>
    </recommendedName>
</protein>
<dbReference type="PANTHER" id="PTHR11675">
    <property type="entry name" value="N-ACETYLGALACTOSAMINYLTRANSFERASE"/>
    <property type="match status" value="1"/>
</dbReference>
<proteinExistence type="predicted"/>
<evidence type="ECO:0000313" key="5">
    <source>
        <dbReference type="EMBL" id="CEK95342.1"/>
    </source>
</evidence>
<dbReference type="SUPFAM" id="SSF53448">
    <property type="entry name" value="Nucleotide-diphospho-sugar transferases"/>
    <property type="match status" value="1"/>
</dbReference>
<sequence length="346" mass="39654">MGIITALYRSRFILLMLVILFYTMTVFFIVQLARNDTSKTLGPALRSLSDKIFIVDESISDVNRTSIIEPVNKLRFNHTVTTNAEFNQTLLEYIDWNDYEFMAKDAQRRGLGEQGTEFNKTLSAEEQELSEKLFQQYKFNALASDYISLERSTGDTRTDVCKVKKFLKNIPEASVSIIIIFYNEKNSTILRTLHSITNKSPAKLLREIVLVDDFSSNPELQESLENYVRLHFPKVKIVRNTQRHGLIRSRMIGANATGGDILIFFDAHTEVNHNYLPPLVEPIVLDYRKIICPMIDNIASDSMEIRPAEGRERGAFSWDMLYKRLPVYQEDATIPHPVPAMLGAAF</sequence>
<feature type="transmembrane region" description="Helical" evidence="3">
    <location>
        <begin position="12"/>
        <end position="33"/>
    </location>
</feature>
<dbReference type="Gene3D" id="3.90.550.10">
    <property type="entry name" value="Spore Coat Polysaccharide Biosynthesis Protein SpsA, Chain A"/>
    <property type="match status" value="1"/>
</dbReference>
<dbReference type="EMBL" id="HACG01048477">
    <property type="protein sequence ID" value="CEK95342.1"/>
    <property type="molecule type" value="Transcribed_RNA"/>
</dbReference>
<dbReference type="Pfam" id="PF00535">
    <property type="entry name" value="Glycos_transf_2"/>
    <property type="match status" value="1"/>
</dbReference>
<dbReference type="InterPro" id="IPR001173">
    <property type="entry name" value="Glyco_trans_2-like"/>
</dbReference>
<evidence type="ECO:0000259" key="4">
    <source>
        <dbReference type="Pfam" id="PF00535"/>
    </source>
</evidence>
<dbReference type="GO" id="GO:0006493">
    <property type="term" value="P:protein O-linked glycosylation"/>
    <property type="evidence" value="ECO:0007669"/>
    <property type="project" value="TreeGrafter"/>
</dbReference>
<keyword evidence="3" id="KW-0812">Transmembrane</keyword>
<name>A0A0B7BR43_9EUPU</name>
<dbReference type="GO" id="GO:0005794">
    <property type="term" value="C:Golgi apparatus"/>
    <property type="evidence" value="ECO:0007669"/>
    <property type="project" value="TreeGrafter"/>
</dbReference>
<evidence type="ECO:0000256" key="3">
    <source>
        <dbReference type="SAM" id="Phobius"/>
    </source>
</evidence>